<dbReference type="RefSeq" id="WP_010957381.1">
    <property type="nucleotide sequence ID" value="NC_009727.1"/>
</dbReference>
<dbReference type="InterPro" id="IPR009883">
    <property type="entry name" value="YgfX"/>
</dbReference>
<accession>A9KEU6</accession>
<sequence>MFELRFSRYFLFVSLIINLGGLSCVWMTALYLGIKFILTLLVIIHFFFLLRKYFWLSAPNSISAFRFDGEHWHLKTKNGKTDVTELKETLKSRYLILLNFASIFDGNRYQLILFPDSISKIAFRRLRTLLAMD</sequence>
<dbReference type="HOGENOM" id="CLU_2057464_0_0_6"/>
<feature type="transmembrane region" description="Helical" evidence="1">
    <location>
        <begin position="9"/>
        <end position="30"/>
    </location>
</feature>
<protein>
    <recommendedName>
        <fullName evidence="4">Toxin CptA</fullName>
    </recommendedName>
</protein>
<reference evidence="2 3" key="1">
    <citation type="journal article" date="2009" name="Infect. Immun.">
        <title>Comparative genomics reveal extensive transposon-mediated genomic plasticity and diversity among potential effector proteins within the genus Coxiella.</title>
        <authorList>
            <person name="Beare P.A."/>
            <person name="Unsworth N."/>
            <person name="Andoh M."/>
            <person name="Voth D.E."/>
            <person name="Omsland A."/>
            <person name="Gilk S.D."/>
            <person name="Williams K.P."/>
            <person name="Sobral B.W."/>
            <person name="Kupko J.J.III."/>
            <person name="Porcella S.F."/>
            <person name="Samuel J.E."/>
            <person name="Heinzen R.A."/>
        </authorList>
    </citation>
    <scope>NUCLEOTIDE SEQUENCE [LARGE SCALE GENOMIC DNA]</scope>
    <source>
        <strain evidence="2 3">Dugway 5J108-111</strain>
    </source>
</reference>
<evidence type="ECO:0000313" key="2">
    <source>
        <dbReference type="EMBL" id="ABS77650.1"/>
    </source>
</evidence>
<dbReference type="PROSITE" id="PS51257">
    <property type="entry name" value="PROKAR_LIPOPROTEIN"/>
    <property type="match status" value="1"/>
</dbReference>
<dbReference type="Pfam" id="PF07254">
    <property type="entry name" value="Cpta_toxin"/>
    <property type="match status" value="1"/>
</dbReference>
<dbReference type="KEGG" id="cbd:CBUD_2005"/>
<dbReference type="Proteomes" id="UP000008555">
    <property type="component" value="Chromosome"/>
</dbReference>
<keyword evidence="1" id="KW-0812">Transmembrane</keyword>
<name>A9KEU6_COXBN</name>
<dbReference type="EMBL" id="CP000733">
    <property type="protein sequence ID" value="ABS77650.1"/>
    <property type="molecule type" value="Genomic_DNA"/>
</dbReference>
<evidence type="ECO:0008006" key="4">
    <source>
        <dbReference type="Google" id="ProtNLM"/>
    </source>
</evidence>
<feature type="transmembrane region" description="Helical" evidence="1">
    <location>
        <begin position="36"/>
        <end position="56"/>
    </location>
</feature>
<keyword evidence="1" id="KW-1133">Transmembrane helix</keyword>
<gene>
    <name evidence="2" type="ordered locus">CBUD_2005</name>
</gene>
<evidence type="ECO:0000313" key="3">
    <source>
        <dbReference type="Proteomes" id="UP000008555"/>
    </source>
</evidence>
<keyword evidence="1" id="KW-0472">Membrane</keyword>
<organism evidence="2 3">
    <name type="scientific">Coxiella burnetii (strain Dugway 5J108-111)</name>
    <dbReference type="NCBI Taxonomy" id="434922"/>
    <lineage>
        <taxon>Bacteria</taxon>
        <taxon>Pseudomonadati</taxon>
        <taxon>Pseudomonadota</taxon>
        <taxon>Gammaproteobacteria</taxon>
        <taxon>Legionellales</taxon>
        <taxon>Coxiellaceae</taxon>
        <taxon>Coxiella</taxon>
    </lineage>
</organism>
<dbReference type="AlphaFoldDB" id="A9KEU6"/>
<evidence type="ECO:0000256" key="1">
    <source>
        <dbReference type="SAM" id="Phobius"/>
    </source>
</evidence>
<proteinExistence type="predicted"/>